<dbReference type="InterPro" id="IPR038765">
    <property type="entry name" value="Papain-like_cys_pep_sf"/>
</dbReference>
<evidence type="ECO:0000256" key="5">
    <source>
        <dbReference type="SAM" id="Coils"/>
    </source>
</evidence>
<dbReference type="PANTHER" id="PTHR47053">
    <property type="entry name" value="MUREIN DD-ENDOPEPTIDASE MEPH-RELATED"/>
    <property type="match status" value="1"/>
</dbReference>
<dbReference type="AlphaFoldDB" id="A0A1Q2CUP7"/>
<dbReference type="GO" id="GO:0008234">
    <property type="term" value="F:cysteine-type peptidase activity"/>
    <property type="evidence" value="ECO:0007669"/>
    <property type="project" value="UniProtKB-KW"/>
</dbReference>
<dbReference type="OrthoDB" id="5177647at2"/>
<comment type="similarity">
    <text evidence="1">Belongs to the peptidase C40 family.</text>
</comment>
<organism evidence="9 10">
    <name type="scientific">Tessaracoccus flavescens</name>
    <dbReference type="NCBI Taxonomy" id="399497"/>
    <lineage>
        <taxon>Bacteria</taxon>
        <taxon>Bacillati</taxon>
        <taxon>Actinomycetota</taxon>
        <taxon>Actinomycetes</taxon>
        <taxon>Propionibacteriales</taxon>
        <taxon>Propionibacteriaceae</taxon>
        <taxon>Tessaracoccus</taxon>
    </lineage>
</organism>
<feature type="compositionally biased region" description="Low complexity" evidence="6">
    <location>
        <begin position="205"/>
        <end position="243"/>
    </location>
</feature>
<feature type="coiled-coil region" evidence="5">
    <location>
        <begin position="31"/>
        <end position="86"/>
    </location>
</feature>
<dbReference type="PANTHER" id="PTHR47053:SF1">
    <property type="entry name" value="MUREIN DD-ENDOPEPTIDASE MEPH-RELATED"/>
    <property type="match status" value="1"/>
</dbReference>
<keyword evidence="7" id="KW-0732">Signal</keyword>
<feature type="domain" description="NlpC/P60" evidence="8">
    <location>
        <begin position="261"/>
        <end position="378"/>
    </location>
</feature>
<feature type="compositionally biased region" description="Basic and acidic residues" evidence="6">
    <location>
        <begin position="192"/>
        <end position="204"/>
    </location>
</feature>
<accession>A0A1Q2CUP7</accession>
<dbReference type="GO" id="GO:0006508">
    <property type="term" value="P:proteolysis"/>
    <property type="evidence" value="ECO:0007669"/>
    <property type="project" value="UniProtKB-KW"/>
</dbReference>
<evidence type="ECO:0000256" key="6">
    <source>
        <dbReference type="SAM" id="MobiDB-lite"/>
    </source>
</evidence>
<sequence length="378" mass="39838">MNRVRLALAASLAVATVFAGSVVATADPDAVAKARQELERIQQESSSVDQEIIEAHDRVAKNEAKLATLKDDVAAQEQRVADLSAQLGDVGALQMQTDSVSLTAQLLTSSDASSFLSGLGALQVEADRSNAGIQQLQVDQAKLTTLREDADATQAQLEKDAATKVELGEDYEKLEADAEAVYDRLSEEERQRLAAEQAERERRAAAAQAEAEARAAEQASRSRTTAAAPTTQTAGETPAAADEQAADDAAEEEAPVASSGSGRAQQVVDAALTKVGSSYVWGTSGPSTFDCSGLTSWAYRQIGVNLTRSSRGQYSSAGRKVSKSELQPGDLVFYYSPVSHVGLYIGNGKIVDAANPRSGVRVTSLDSMPFTGARRVLG</sequence>
<dbReference type="STRING" id="399497.BW733_02295"/>
<feature type="chain" id="PRO_5012975844" description="NlpC/P60 domain-containing protein" evidence="7">
    <location>
        <begin position="27"/>
        <end position="378"/>
    </location>
</feature>
<evidence type="ECO:0000256" key="2">
    <source>
        <dbReference type="ARBA" id="ARBA00022670"/>
    </source>
</evidence>
<protein>
    <recommendedName>
        <fullName evidence="8">NlpC/P60 domain-containing protein</fullName>
    </recommendedName>
</protein>
<keyword evidence="3" id="KW-0378">Hydrolase</keyword>
<feature type="signal peptide" evidence="7">
    <location>
        <begin position="1"/>
        <end position="26"/>
    </location>
</feature>
<keyword evidence="2" id="KW-0645">Protease</keyword>
<dbReference type="Gene3D" id="3.90.1720.10">
    <property type="entry name" value="endopeptidase domain like (from Nostoc punctiforme)"/>
    <property type="match status" value="1"/>
</dbReference>
<dbReference type="Proteomes" id="UP000188235">
    <property type="component" value="Chromosome"/>
</dbReference>
<feature type="compositionally biased region" description="Acidic residues" evidence="6">
    <location>
        <begin position="244"/>
        <end position="254"/>
    </location>
</feature>
<keyword evidence="5" id="KW-0175">Coiled coil</keyword>
<keyword evidence="4" id="KW-0788">Thiol protease</keyword>
<feature type="region of interest" description="Disordered" evidence="6">
    <location>
        <begin position="192"/>
        <end position="263"/>
    </location>
</feature>
<evidence type="ECO:0000313" key="9">
    <source>
        <dbReference type="EMBL" id="AQP49833.1"/>
    </source>
</evidence>
<proteinExistence type="inferred from homology"/>
<reference evidence="9 10" key="1">
    <citation type="journal article" date="2008" name="Int. J. Syst. Evol. Microbiol.">
        <title>Tessaracoccus flavescens sp. nov., isolated from marine sediment.</title>
        <authorList>
            <person name="Lee D.W."/>
            <person name="Lee S.D."/>
        </authorList>
    </citation>
    <scope>NUCLEOTIDE SEQUENCE [LARGE SCALE GENOMIC DNA]</scope>
    <source>
        <strain evidence="9 10">SST-39T</strain>
    </source>
</reference>
<evidence type="ECO:0000256" key="4">
    <source>
        <dbReference type="ARBA" id="ARBA00022807"/>
    </source>
</evidence>
<gene>
    <name evidence="9" type="ORF">BW733_02295</name>
</gene>
<dbReference type="EMBL" id="CP019607">
    <property type="protein sequence ID" value="AQP49833.1"/>
    <property type="molecule type" value="Genomic_DNA"/>
</dbReference>
<dbReference type="RefSeq" id="WP_077347534.1">
    <property type="nucleotide sequence ID" value="NZ_CP019607.1"/>
</dbReference>
<dbReference type="SUPFAM" id="SSF54001">
    <property type="entry name" value="Cysteine proteinases"/>
    <property type="match status" value="1"/>
</dbReference>
<evidence type="ECO:0000256" key="3">
    <source>
        <dbReference type="ARBA" id="ARBA00022801"/>
    </source>
</evidence>
<evidence type="ECO:0000256" key="7">
    <source>
        <dbReference type="SAM" id="SignalP"/>
    </source>
</evidence>
<dbReference type="PROSITE" id="PS51935">
    <property type="entry name" value="NLPC_P60"/>
    <property type="match status" value="1"/>
</dbReference>
<dbReference type="Pfam" id="PF00877">
    <property type="entry name" value="NLPC_P60"/>
    <property type="match status" value="1"/>
</dbReference>
<evidence type="ECO:0000313" key="10">
    <source>
        <dbReference type="Proteomes" id="UP000188235"/>
    </source>
</evidence>
<evidence type="ECO:0000256" key="1">
    <source>
        <dbReference type="ARBA" id="ARBA00007074"/>
    </source>
</evidence>
<dbReference type="InterPro" id="IPR000064">
    <property type="entry name" value="NLP_P60_dom"/>
</dbReference>
<dbReference type="KEGG" id="tfa:BW733_02295"/>
<evidence type="ECO:0000259" key="8">
    <source>
        <dbReference type="PROSITE" id="PS51935"/>
    </source>
</evidence>
<dbReference type="InterPro" id="IPR051202">
    <property type="entry name" value="Peptidase_C40"/>
</dbReference>
<keyword evidence="10" id="KW-1185">Reference proteome</keyword>
<dbReference type="Gene3D" id="6.10.250.3150">
    <property type="match status" value="1"/>
</dbReference>
<name>A0A1Q2CUP7_9ACTN</name>